<dbReference type="Pfam" id="PF19274">
    <property type="entry name" value="PI4K_N"/>
    <property type="match status" value="2"/>
</dbReference>
<feature type="domain" description="PI4-kinase N-terminal" evidence="2">
    <location>
        <begin position="323"/>
        <end position="404"/>
    </location>
</feature>
<dbReference type="Proteomes" id="UP000594638">
    <property type="component" value="Unassembled WGS sequence"/>
</dbReference>
<comment type="similarity">
    <text evidence="1">Belongs to the PI3/PI4-kinase family. Type III PI4K subfamily.</text>
</comment>
<protein>
    <submittedName>
        <fullName evidence="3">Phosphatidylinositol 4-kinase alpha 1 isoform X2</fullName>
    </submittedName>
</protein>
<comment type="caution">
    <text evidence="3">The sequence shown here is derived from an EMBL/GenBank/DDBJ whole genome shotgun (WGS) entry which is preliminary data.</text>
</comment>
<sequence length="404" mass="44728">MSQFLCFFNDFLNFVCNAAELSPDTTTDVAGFTGEIVLQAIMKVDSGISRIFLNALCLNFPRILPSDGDRLVSALLVRYEIAVPNSVRERISNTPDAVSAQSSSLNVNNYQPPGNEASIASAGSANNGGSITWKSSVDLLDGSIVFNDRGEKKDLTSIQEDSVEILQRQELVFKLIGHILDKVAIDPKLLEQIRVLVKEQLQSMRAFLKIKKRDWTEQGQLLKDKINIKLSVYQASARLLIKTLASLDTESKSSKRLWLGALALLIEAAEACLFSVWRKLSACEELFGSLLVGISQASVTRGGQLLRLLLIHFKRPRTCYLRSAAVTRGGQLLRLLLIHFKRLVLVTCAQADTSASSQGAMFESVLKTCCDIVDFGWTKDRSPVDTFIMGLATSIRERNDYEEE</sequence>
<evidence type="ECO:0000313" key="3">
    <source>
        <dbReference type="EMBL" id="CAA2998946.1"/>
    </source>
</evidence>
<feature type="domain" description="PI4-kinase N-terminal" evidence="2">
    <location>
        <begin position="173"/>
        <end position="314"/>
    </location>
</feature>
<evidence type="ECO:0000313" key="4">
    <source>
        <dbReference type="Proteomes" id="UP000594638"/>
    </source>
</evidence>
<proteinExistence type="inferred from homology"/>
<gene>
    <name evidence="3" type="ORF">OLEA9_A023186</name>
</gene>
<dbReference type="AlphaFoldDB" id="A0A8S0T3Y0"/>
<dbReference type="Gramene" id="OE9A023186T2">
    <property type="protein sequence ID" value="OE9A023186C2"/>
    <property type="gene ID" value="OE9A023186"/>
</dbReference>
<feature type="non-terminal residue" evidence="3">
    <location>
        <position position="404"/>
    </location>
</feature>
<dbReference type="EMBL" id="CACTIH010005611">
    <property type="protein sequence ID" value="CAA2998946.1"/>
    <property type="molecule type" value="Genomic_DNA"/>
</dbReference>
<reference evidence="3 4" key="1">
    <citation type="submission" date="2019-12" db="EMBL/GenBank/DDBJ databases">
        <authorList>
            <person name="Alioto T."/>
            <person name="Alioto T."/>
            <person name="Gomez Garrido J."/>
        </authorList>
    </citation>
    <scope>NUCLEOTIDE SEQUENCE [LARGE SCALE GENOMIC DNA]</scope>
</reference>
<name>A0A8S0T3Y0_OLEEU</name>
<evidence type="ECO:0000256" key="1">
    <source>
        <dbReference type="ARBA" id="ARBA00006209"/>
    </source>
</evidence>
<evidence type="ECO:0000259" key="2">
    <source>
        <dbReference type="Pfam" id="PF19274"/>
    </source>
</evidence>
<accession>A0A8S0T3Y0</accession>
<dbReference type="InterPro" id="IPR045495">
    <property type="entry name" value="PI4K_N"/>
</dbReference>
<dbReference type="OrthoDB" id="1741304at2759"/>
<keyword evidence="4" id="KW-1185">Reference proteome</keyword>
<organism evidence="3 4">
    <name type="scientific">Olea europaea subsp. europaea</name>
    <dbReference type="NCBI Taxonomy" id="158383"/>
    <lineage>
        <taxon>Eukaryota</taxon>
        <taxon>Viridiplantae</taxon>
        <taxon>Streptophyta</taxon>
        <taxon>Embryophyta</taxon>
        <taxon>Tracheophyta</taxon>
        <taxon>Spermatophyta</taxon>
        <taxon>Magnoliopsida</taxon>
        <taxon>eudicotyledons</taxon>
        <taxon>Gunneridae</taxon>
        <taxon>Pentapetalae</taxon>
        <taxon>asterids</taxon>
        <taxon>lamiids</taxon>
        <taxon>Lamiales</taxon>
        <taxon>Oleaceae</taxon>
        <taxon>Oleeae</taxon>
        <taxon>Olea</taxon>
    </lineage>
</organism>